<evidence type="ECO:0000313" key="4">
    <source>
        <dbReference type="RefSeq" id="XP_034107272.1"/>
    </source>
</evidence>
<keyword evidence="2" id="KW-1133">Transmembrane helix</keyword>
<dbReference type="AlphaFoldDB" id="A0A6P8YKA4"/>
<dbReference type="OrthoDB" id="7867995at2759"/>
<dbReference type="Proteomes" id="UP000515160">
    <property type="component" value="Chromosome 3"/>
</dbReference>
<keyword evidence="3" id="KW-1185">Reference proteome</keyword>
<feature type="compositionally biased region" description="Polar residues" evidence="1">
    <location>
        <begin position="350"/>
        <end position="382"/>
    </location>
</feature>
<feature type="compositionally biased region" description="Acidic residues" evidence="1">
    <location>
        <begin position="337"/>
        <end position="347"/>
    </location>
</feature>
<feature type="compositionally biased region" description="Acidic residues" evidence="1">
    <location>
        <begin position="265"/>
        <end position="289"/>
    </location>
</feature>
<feature type="transmembrane region" description="Helical" evidence="2">
    <location>
        <begin position="53"/>
        <end position="73"/>
    </location>
</feature>
<protein>
    <submittedName>
        <fullName evidence="4">Uncharacterized protein LOC117569995 isoform X1</fullName>
    </submittedName>
</protein>
<keyword evidence="2" id="KW-0472">Membrane</keyword>
<feature type="region of interest" description="Disordered" evidence="1">
    <location>
        <begin position="252"/>
        <end position="407"/>
    </location>
</feature>
<gene>
    <name evidence="4" type="primary">LOC117569995</name>
</gene>
<sequence length="464" mass="52369">MKASYQNYHIYKKARRKFAFQSYLLLCVWLLLGIIQWCVVCLADPIREVFYDHYQVCIITFAVALLFFFFYVYYEKLRFNNGLNYLISVLIIELQIISLFALVARVYWPDLIFFFALCVLALFMAIFISSILPRRIDLTIDVALLFICAFFSILGAIFFLMCRFVITQKHSGTKTFFIFESLISLMFLMFVMYHAQTINGSRFAEMRLNDFLLASLILFHDFLIIYWLTFYWQFHNKPLTPDNILRQTTDRTRTTVNEEKTPAEGSEDDVTVTDDYYDETDESLYENSEENTVTSDVYSNADSSTEAEMSSDDEYYYSSETSSATTDDYVDYSSDASYDDASVEESSEVTMVTTNNSGATDTISSPATAMSSGNDTNNVSAETTDDSGATIAGTVPATAISSDDGSIETNLTTIDSDAAISESFATTTMPSDYDQVSVATKVDSETVTTESIDSTAIFSEDDVS</sequence>
<feature type="transmembrane region" description="Helical" evidence="2">
    <location>
        <begin position="211"/>
        <end position="232"/>
    </location>
</feature>
<keyword evidence="2" id="KW-0812">Transmembrane</keyword>
<organism evidence="3 4">
    <name type="scientific">Drosophila albomicans</name>
    <name type="common">Fruit fly</name>
    <dbReference type="NCBI Taxonomy" id="7291"/>
    <lineage>
        <taxon>Eukaryota</taxon>
        <taxon>Metazoa</taxon>
        <taxon>Ecdysozoa</taxon>
        <taxon>Arthropoda</taxon>
        <taxon>Hexapoda</taxon>
        <taxon>Insecta</taxon>
        <taxon>Pterygota</taxon>
        <taxon>Neoptera</taxon>
        <taxon>Endopterygota</taxon>
        <taxon>Diptera</taxon>
        <taxon>Brachycera</taxon>
        <taxon>Muscomorpha</taxon>
        <taxon>Ephydroidea</taxon>
        <taxon>Drosophilidae</taxon>
        <taxon>Drosophila</taxon>
    </lineage>
</organism>
<accession>A0A6P8YKA4</accession>
<reference evidence="4" key="1">
    <citation type="submission" date="2025-08" db="UniProtKB">
        <authorList>
            <consortium name="RefSeq"/>
        </authorList>
    </citation>
    <scope>IDENTIFICATION</scope>
    <source>
        <strain evidence="4">15112-1751.03</strain>
        <tissue evidence="4">Whole Adult</tissue>
    </source>
</reference>
<feature type="transmembrane region" description="Helical" evidence="2">
    <location>
        <begin position="112"/>
        <end position="132"/>
    </location>
</feature>
<evidence type="ECO:0000256" key="1">
    <source>
        <dbReference type="SAM" id="MobiDB-lite"/>
    </source>
</evidence>
<feature type="compositionally biased region" description="Low complexity" evidence="1">
    <location>
        <begin position="316"/>
        <end position="336"/>
    </location>
</feature>
<dbReference type="GeneID" id="117569995"/>
<feature type="transmembrane region" description="Helical" evidence="2">
    <location>
        <begin position="144"/>
        <end position="166"/>
    </location>
</feature>
<feature type="compositionally biased region" description="Polar residues" evidence="1">
    <location>
        <begin position="290"/>
        <end position="304"/>
    </location>
</feature>
<feature type="transmembrane region" description="Helical" evidence="2">
    <location>
        <begin position="172"/>
        <end position="191"/>
    </location>
</feature>
<feature type="transmembrane region" description="Helical" evidence="2">
    <location>
        <begin position="85"/>
        <end position="106"/>
    </location>
</feature>
<name>A0A6P8YKA4_DROAB</name>
<evidence type="ECO:0000313" key="3">
    <source>
        <dbReference type="Proteomes" id="UP000515160"/>
    </source>
</evidence>
<evidence type="ECO:0000256" key="2">
    <source>
        <dbReference type="SAM" id="Phobius"/>
    </source>
</evidence>
<feature type="compositionally biased region" description="Basic and acidic residues" evidence="1">
    <location>
        <begin position="252"/>
        <end position="262"/>
    </location>
</feature>
<proteinExistence type="predicted"/>
<dbReference type="RefSeq" id="XP_034107272.1">
    <property type="nucleotide sequence ID" value="XM_034251381.2"/>
</dbReference>